<accession>A0A0H2S2H7</accession>
<keyword evidence="2" id="KW-1185">Reference proteome</keyword>
<reference evidence="1 2" key="1">
    <citation type="submission" date="2015-04" db="EMBL/GenBank/DDBJ databases">
        <title>Complete genome sequence of Schizopora paradoxa KUC8140, a cosmopolitan wood degrader in East Asia.</title>
        <authorList>
            <consortium name="DOE Joint Genome Institute"/>
            <person name="Min B."/>
            <person name="Park H."/>
            <person name="Jang Y."/>
            <person name="Kim J.-J."/>
            <person name="Kim K.H."/>
            <person name="Pangilinan J."/>
            <person name="Lipzen A."/>
            <person name="Riley R."/>
            <person name="Grigoriev I.V."/>
            <person name="Spatafora J.W."/>
            <person name="Choi I.-G."/>
        </authorList>
    </citation>
    <scope>NUCLEOTIDE SEQUENCE [LARGE SCALE GENOMIC DNA]</scope>
    <source>
        <strain evidence="1 2">KUC8140</strain>
    </source>
</reference>
<protein>
    <recommendedName>
        <fullName evidence="3">Aminoglycoside phosphotransferase domain-containing protein</fullName>
    </recommendedName>
</protein>
<name>A0A0H2S2H7_9AGAM</name>
<evidence type="ECO:0008006" key="3">
    <source>
        <dbReference type="Google" id="ProtNLM"/>
    </source>
</evidence>
<proteinExistence type="predicted"/>
<sequence>MSLSNNNATSEDGSQNLSIDISSIKAFIGEFAGIDDAAVRVLSEDQKNVHSAGTSLVYYISYGTGKEAKDNTLEEPNEDVHIVLQIARSDMIKVTLELFQMKPMSFGGDTEEKETVPIPFPKVLKTDVWRTETSLPEEHSYVIFNIAEGTVPLSSVISAQTPPDSLLAQEGDRRLGSLFSSVHKTFNLWYGIPSQPADWSECISWQECFTALFHTALMSAERAGVIDKSMVEQLQRAMFHAVAYFLFDDVEVPSLVHNPGLEWGPDIFVSQSDSRSDRIDSEGEGGVSSDSAAIDIVAMYDWTNALWGDPLMECALRKPSKAFLEGYGEDPILFERQETKKLWYLAYAALTSLVQKANSKTPGSSQVDSNLGADSTEGSRRVWDVESLKDLLLQTAEKLKDAPCY</sequence>
<evidence type="ECO:0000313" key="1">
    <source>
        <dbReference type="EMBL" id="KLO18239.1"/>
    </source>
</evidence>
<dbReference type="AlphaFoldDB" id="A0A0H2S2H7"/>
<organism evidence="1 2">
    <name type="scientific">Schizopora paradoxa</name>
    <dbReference type="NCBI Taxonomy" id="27342"/>
    <lineage>
        <taxon>Eukaryota</taxon>
        <taxon>Fungi</taxon>
        <taxon>Dikarya</taxon>
        <taxon>Basidiomycota</taxon>
        <taxon>Agaricomycotina</taxon>
        <taxon>Agaricomycetes</taxon>
        <taxon>Hymenochaetales</taxon>
        <taxon>Schizoporaceae</taxon>
        <taxon>Schizopora</taxon>
    </lineage>
</organism>
<dbReference type="Proteomes" id="UP000053477">
    <property type="component" value="Unassembled WGS sequence"/>
</dbReference>
<dbReference type="EMBL" id="KQ085896">
    <property type="protein sequence ID" value="KLO18239.1"/>
    <property type="molecule type" value="Genomic_DNA"/>
</dbReference>
<evidence type="ECO:0000313" key="2">
    <source>
        <dbReference type="Proteomes" id="UP000053477"/>
    </source>
</evidence>
<dbReference type="OrthoDB" id="5210591at2759"/>
<gene>
    <name evidence="1" type="ORF">SCHPADRAFT_886330</name>
</gene>
<dbReference type="InParanoid" id="A0A0H2S2H7"/>